<evidence type="ECO:0000256" key="4">
    <source>
        <dbReference type="SAM" id="MobiDB-lite"/>
    </source>
</evidence>
<dbReference type="InterPro" id="IPR036259">
    <property type="entry name" value="MFS_trans_sf"/>
</dbReference>
<dbReference type="EMBL" id="CP000390">
    <property type="protein sequence ID" value="ABG64779.1"/>
    <property type="molecule type" value="Genomic_DNA"/>
</dbReference>
<feature type="transmembrane region" description="Helical" evidence="5">
    <location>
        <begin position="360"/>
        <end position="377"/>
    </location>
</feature>
<dbReference type="HOGENOM" id="CLU_035018_1_1_5"/>
<dbReference type="KEGG" id="mes:Meso_3408"/>
<feature type="transmembrane region" description="Helical" evidence="5">
    <location>
        <begin position="268"/>
        <end position="288"/>
    </location>
</feature>
<feature type="region of interest" description="Disordered" evidence="4">
    <location>
        <begin position="400"/>
        <end position="433"/>
    </location>
</feature>
<feature type="transmembrane region" description="Helical" evidence="5">
    <location>
        <begin position="102"/>
        <end position="123"/>
    </location>
</feature>
<feature type="transmembrane region" description="Helical" evidence="5">
    <location>
        <begin position="206"/>
        <end position="228"/>
    </location>
</feature>
<dbReference type="eggNOG" id="COG0477">
    <property type="taxonomic scope" value="Bacteria"/>
</dbReference>
<feature type="transmembrane region" description="Helical" evidence="5">
    <location>
        <begin position="45"/>
        <end position="65"/>
    </location>
</feature>
<evidence type="ECO:0000256" key="3">
    <source>
        <dbReference type="ARBA" id="ARBA00023136"/>
    </source>
</evidence>
<keyword evidence="1 5" id="KW-0812">Transmembrane</keyword>
<evidence type="ECO:0000313" key="6">
    <source>
        <dbReference type="EMBL" id="ABG64779.1"/>
    </source>
</evidence>
<dbReference type="STRING" id="266779.Meso_3408"/>
<gene>
    <name evidence="6" type="ordered locus">Meso_3408</name>
</gene>
<sequence length="433" mass="45836" precursor="true">MGLPMLSSVGSIIALLLGTAFLLGGSGLFGLLIPLRGQYEGFSTTALGLLGSGWAGGFIAGCYLGPRLVRRVGHVRAFGAFAATGAIVALLNGIWIDEIVWFVLRAFTGFTMAGAFMVIESWLNERSTNETRGTVFGLYMMVTYASITIGQLVVTLGDVRTPILFMFTGIFFCLALLPTAISTAVTPAPLADVKLDFRTLHAHSPVAVWGCLLIGIANGAWGTLGAVYGAEVGISTFQIALMMSIAVIAGAIAQMPMGRISDHTDRRFVLAGCSLGAALIALAIFVTAPRIGSVIITMTGLYGLLAYSLYPISVAHANDHASGTDFVKISSGLLLLYGIGTMAGPIFAGMFMQWLRPESLFLATAGAHLGITIYAFVRISRRAPVPVQEREMFQTIPAAQPAATPQSIMLDPRSEVGEEEREEMKEGKAQAAE</sequence>
<dbReference type="SUPFAM" id="SSF103473">
    <property type="entry name" value="MFS general substrate transporter"/>
    <property type="match status" value="1"/>
</dbReference>
<dbReference type="GO" id="GO:0022857">
    <property type="term" value="F:transmembrane transporter activity"/>
    <property type="evidence" value="ECO:0007669"/>
    <property type="project" value="InterPro"/>
</dbReference>
<keyword evidence="2 5" id="KW-1133">Transmembrane helix</keyword>
<dbReference type="InterPro" id="IPR047200">
    <property type="entry name" value="MFS_YcaD-like"/>
</dbReference>
<dbReference type="CDD" id="cd17477">
    <property type="entry name" value="MFS_YcaD_like"/>
    <property type="match status" value="1"/>
</dbReference>
<dbReference type="PANTHER" id="PTHR23521">
    <property type="entry name" value="TRANSPORTER MFS SUPERFAMILY"/>
    <property type="match status" value="1"/>
</dbReference>
<dbReference type="GO" id="GO:0005886">
    <property type="term" value="C:plasma membrane"/>
    <property type="evidence" value="ECO:0007669"/>
    <property type="project" value="TreeGrafter"/>
</dbReference>
<dbReference type="PANTHER" id="PTHR23521:SF3">
    <property type="entry name" value="MFS TRANSPORTER"/>
    <property type="match status" value="1"/>
</dbReference>
<evidence type="ECO:0000256" key="5">
    <source>
        <dbReference type="SAM" id="Phobius"/>
    </source>
</evidence>
<reference evidence="6" key="1">
    <citation type="submission" date="2006-06" db="EMBL/GenBank/DDBJ databases">
        <title>Complete sequence of chromosome of Chelativorans sp. BNC1.</title>
        <authorList>
            <consortium name="US DOE Joint Genome Institute"/>
            <person name="Copeland A."/>
            <person name="Lucas S."/>
            <person name="Lapidus A."/>
            <person name="Barry K."/>
            <person name="Detter J.C."/>
            <person name="Glavina del Rio T."/>
            <person name="Hammon N."/>
            <person name="Israni S."/>
            <person name="Dalin E."/>
            <person name="Tice H."/>
            <person name="Pitluck S."/>
            <person name="Chertkov O."/>
            <person name="Brettin T."/>
            <person name="Bruce D."/>
            <person name="Han C."/>
            <person name="Tapia R."/>
            <person name="Gilna P."/>
            <person name="Schmutz J."/>
            <person name="Larimer F."/>
            <person name="Land M."/>
            <person name="Hauser L."/>
            <person name="Kyrpides N."/>
            <person name="Mikhailova N."/>
            <person name="Richardson P."/>
        </authorList>
    </citation>
    <scope>NUCLEOTIDE SEQUENCE</scope>
    <source>
        <strain evidence="6">BNC1</strain>
    </source>
</reference>
<feature type="transmembrane region" description="Helical" evidence="5">
    <location>
        <begin position="294"/>
        <end position="312"/>
    </location>
</feature>
<dbReference type="InterPro" id="IPR011701">
    <property type="entry name" value="MFS"/>
</dbReference>
<evidence type="ECO:0000256" key="1">
    <source>
        <dbReference type="ARBA" id="ARBA00022692"/>
    </source>
</evidence>
<feature type="transmembrane region" description="Helical" evidence="5">
    <location>
        <begin position="12"/>
        <end position="33"/>
    </location>
</feature>
<accession>Q11CU6</accession>
<protein>
    <submittedName>
        <fullName evidence="6">Major facilitator superfamily MFS_1</fullName>
    </submittedName>
</protein>
<feature type="transmembrane region" description="Helical" evidence="5">
    <location>
        <begin position="333"/>
        <end position="354"/>
    </location>
</feature>
<organism evidence="6">
    <name type="scientific">Chelativorans sp. (strain BNC1)</name>
    <dbReference type="NCBI Taxonomy" id="266779"/>
    <lineage>
        <taxon>Bacteria</taxon>
        <taxon>Pseudomonadati</taxon>
        <taxon>Pseudomonadota</taxon>
        <taxon>Alphaproteobacteria</taxon>
        <taxon>Hyphomicrobiales</taxon>
        <taxon>Phyllobacteriaceae</taxon>
        <taxon>Chelativorans</taxon>
    </lineage>
</organism>
<proteinExistence type="predicted"/>
<feature type="transmembrane region" description="Helical" evidence="5">
    <location>
        <begin position="135"/>
        <end position="157"/>
    </location>
</feature>
<dbReference type="Pfam" id="PF07690">
    <property type="entry name" value="MFS_1"/>
    <property type="match status" value="1"/>
</dbReference>
<keyword evidence="3 5" id="KW-0472">Membrane</keyword>
<dbReference type="Gene3D" id="1.20.1250.20">
    <property type="entry name" value="MFS general substrate transporter like domains"/>
    <property type="match status" value="2"/>
</dbReference>
<feature type="compositionally biased region" description="Basic and acidic residues" evidence="4">
    <location>
        <begin position="412"/>
        <end position="433"/>
    </location>
</feature>
<dbReference type="AlphaFoldDB" id="Q11CU6"/>
<name>Q11CU6_CHESB</name>
<evidence type="ECO:0000256" key="2">
    <source>
        <dbReference type="ARBA" id="ARBA00022989"/>
    </source>
</evidence>
<feature type="transmembrane region" description="Helical" evidence="5">
    <location>
        <begin position="234"/>
        <end position="256"/>
    </location>
</feature>
<feature type="transmembrane region" description="Helical" evidence="5">
    <location>
        <begin position="77"/>
        <end position="96"/>
    </location>
</feature>
<feature type="transmembrane region" description="Helical" evidence="5">
    <location>
        <begin position="163"/>
        <end position="185"/>
    </location>
</feature>